<feature type="region of interest" description="Disordered" evidence="1">
    <location>
        <begin position="1"/>
        <end position="48"/>
    </location>
</feature>
<organism evidence="2 3">
    <name type="scientific">Qipengyuania xiapuensis</name>
    <dbReference type="NCBI Taxonomy" id="2867236"/>
    <lineage>
        <taxon>Bacteria</taxon>
        <taxon>Pseudomonadati</taxon>
        <taxon>Pseudomonadota</taxon>
        <taxon>Alphaproteobacteria</taxon>
        <taxon>Sphingomonadales</taxon>
        <taxon>Erythrobacteraceae</taxon>
        <taxon>Qipengyuania</taxon>
    </lineage>
</organism>
<accession>A0ABX8ZQX5</accession>
<dbReference type="RefSeq" id="WP_221427096.1">
    <property type="nucleotide sequence ID" value="NZ_CP081296.1"/>
</dbReference>
<keyword evidence="3" id="KW-1185">Reference proteome</keyword>
<evidence type="ECO:0008006" key="4">
    <source>
        <dbReference type="Google" id="ProtNLM"/>
    </source>
</evidence>
<dbReference type="Proteomes" id="UP000824300">
    <property type="component" value="Chromosome"/>
</dbReference>
<proteinExistence type="predicted"/>
<gene>
    <name evidence="2" type="ORF">K3162_07335</name>
</gene>
<protein>
    <recommendedName>
        <fullName evidence="4">Thermonuclease family protein</fullName>
    </recommendedName>
</protein>
<evidence type="ECO:0000256" key="1">
    <source>
        <dbReference type="SAM" id="MobiDB-lite"/>
    </source>
</evidence>
<dbReference type="SUPFAM" id="SSF50199">
    <property type="entry name" value="Staphylococcal nuclease"/>
    <property type="match status" value="1"/>
</dbReference>
<dbReference type="InterPro" id="IPR035437">
    <property type="entry name" value="SNase_OB-fold_sf"/>
</dbReference>
<reference evidence="2 3" key="1">
    <citation type="submission" date="2021-08" db="EMBL/GenBank/DDBJ databases">
        <title>Comparative Genomics Analysis of the Genus Qipengyuania Reveals Extensive Genetic Diversity and Metabolic Versatility, Including the Description of Fifteen Novel Species.</title>
        <authorList>
            <person name="Liu Y."/>
        </authorList>
    </citation>
    <scope>NUCLEOTIDE SEQUENCE [LARGE SCALE GENOMIC DNA]</scope>
    <source>
        <strain evidence="2 3">1NDW3</strain>
    </source>
</reference>
<name>A0ABX8ZQX5_9SPHN</name>
<dbReference type="EMBL" id="CP081296">
    <property type="protein sequence ID" value="QZD91390.1"/>
    <property type="molecule type" value="Genomic_DNA"/>
</dbReference>
<evidence type="ECO:0000313" key="3">
    <source>
        <dbReference type="Proteomes" id="UP000824300"/>
    </source>
</evidence>
<evidence type="ECO:0000313" key="2">
    <source>
        <dbReference type="EMBL" id="QZD91390.1"/>
    </source>
</evidence>
<dbReference type="Gene3D" id="2.40.50.90">
    <property type="match status" value="1"/>
</dbReference>
<feature type="compositionally biased region" description="Basic residues" evidence="1">
    <location>
        <begin position="24"/>
        <end position="38"/>
    </location>
</feature>
<feature type="compositionally biased region" description="Gly residues" evidence="1">
    <location>
        <begin position="39"/>
        <end position="48"/>
    </location>
</feature>
<sequence length="210" mass="23005">MTKGNRFGPGGRRKREWRSGSDYRRRRKTPPRPARFGKRGGQSPGGSTRGGWLTAALALGLVLAAAFYEDPASFGAPGFMLGDAERVTLGFAKCGRGDWTGGTACVSDGDTFRLAGRRIRVVGIDTAEKDARCPGEAMLADRSTEALLTWLNRGPFDMRAKAGEDRDKYGRDLRTISRTMPDGSTDWLAEYMIEQGGARRYLGGWRGSWC</sequence>